<feature type="domain" description="C2H2-type" evidence="8">
    <location>
        <begin position="936"/>
        <end position="964"/>
    </location>
</feature>
<dbReference type="PANTHER" id="PTHR24393">
    <property type="entry name" value="ZINC FINGER PROTEIN"/>
    <property type="match status" value="1"/>
</dbReference>
<feature type="domain" description="C2H2-type" evidence="8">
    <location>
        <begin position="1179"/>
        <end position="1207"/>
    </location>
</feature>
<keyword evidence="5" id="KW-0539">Nucleus</keyword>
<evidence type="ECO:0000256" key="1">
    <source>
        <dbReference type="ARBA" id="ARBA00022723"/>
    </source>
</evidence>
<reference evidence="10" key="1">
    <citation type="submission" date="2025-08" db="UniProtKB">
        <authorList>
            <consortium name="RefSeq"/>
        </authorList>
    </citation>
    <scope>IDENTIFICATION</scope>
    <source>
        <strain evidence="10">Aabys</strain>
        <tissue evidence="10">Whole body</tissue>
    </source>
</reference>
<feature type="domain" description="C2H2-type" evidence="8">
    <location>
        <begin position="992"/>
        <end position="1020"/>
    </location>
</feature>
<evidence type="ECO:0000256" key="2">
    <source>
        <dbReference type="ARBA" id="ARBA00022737"/>
    </source>
</evidence>
<dbReference type="InterPro" id="IPR013087">
    <property type="entry name" value="Znf_C2H2_type"/>
</dbReference>
<dbReference type="PROSITE" id="PS00028">
    <property type="entry name" value="ZINC_FINGER_C2H2_1"/>
    <property type="match status" value="8"/>
</dbReference>
<dbReference type="RefSeq" id="XP_058977680.1">
    <property type="nucleotide sequence ID" value="XM_059121697.1"/>
</dbReference>
<feature type="compositionally biased region" description="Acidic residues" evidence="7">
    <location>
        <begin position="732"/>
        <end position="750"/>
    </location>
</feature>
<dbReference type="Proteomes" id="UP001652621">
    <property type="component" value="Unplaced"/>
</dbReference>
<feature type="region of interest" description="Disordered" evidence="7">
    <location>
        <begin position="711"/>
        <end position="755"/>
    </location>
</feature>
<feature type="domain" description="C2H2-type" evidence="8">
    <location>
        <begin position="815"/>
        <end position="843"/>
    </location>
</feature>
<evidence type="ECO:0000313" key="10">
    <source>
        <dbReference type="RefSeq" id="XP_058977680.1"/>
    </source>
</evidence>
<dbReference type="SMART" id="SM00355">
    <property type="entry name" value="ZnF_C2H2"/>
    <property type="match status" value="12"/>
</dbReference>
<feature type="domain" description="C2H2-type" evidence="8">
    <location>
        <begin position="1055"/>
        <end position="1082"/>
    </location>
</feature>
<feature type="domain" description="C2H2-type" evidence="8">
    <location>
        <begin position="1111"/>
        <end position="1139"/>
    </location>
</feature>
<evidence type="ECO:0000256" key="3">
    <source>
        <dbReference type="ARBA" id="ARBA00022771"/>
    </source>
</evidence>
<sequence length="1259" mass="146675">MNSSNGNNLSIVIVDIYLDVTFISGNANDSNQTVAGDDQMDISESNLKNLQSKSNGLPPITHDSEDPVLPRPFITKLPKIKKEELNQDIPNNDEALDISQSQFDLLSQELKTTTCDNFTMDKNQKTLNDNYDFSKDAIKSANLQTEINVMPSIGKKRRVYTEENQLVFQPIPNNNGDLSDISKPLLDDSNVNNDNFKRTKQKAQNFPKPIQSKEKPTLELSDQVLIKCPKIKSEKEVILPTNSHREDLPVCSKSLEVLESQMRLTKIDKIKTENDPMMGHPLQNSNEAISVTKSTSNKFKNLKSDKKSKNIHNKLRSGSASKKCDEKQNVENILKLKTEITPANEELKKNISRNPLQKDENTSTRKSHRIKFESWKIKEMRSMTIGHKRKLDSSADVRNKTKLVRTVTNGQHEKHASPATIQNDVRIVDLDINNQSKQTNDKLILTQSIQEDKIGCSVSSDAIQNNIQIVELDINNKSKQANDKLFHIQSIQGDKIGSIRKSQRIKFESWKLKEMYSTTVERKRKLASSQITNKAELFHSTISNHNKEYSERMNSMHIRDFDIDVKPKRIESKPIFSKTHHHSHHKKIPIVRLPKIVGTSIKQRDNNVLTEFKMVAKDHLKNPKIDETKRELQHNQKNTARSNVDMESTSKVAVRSFPRIKIETTSANRIKENIPKLKTEIPDNDISPIRKSHRIKTETWKLKEINSMKQTFGRKNKVQQINEERTTKEPSEENDPFETDDDLNDLDFEIDSPPKRTKLNFKKMKSKTNGRHRKQNHELEINTSNPLNSTALMRPIKSTREEELDNIIAQWKPELDCMVCEKPFATYTLLHEHFKDRHQHRHEFYVQCCGLKIKKRGHLAEHIRIHTDKKAFKCAHCKIRCHRKRNLVYHMRKIHNISAKEIVPERGLNPESSQIKLSTQIIRNNDRFIEQFLPNLECPRCRQIFPVFSKLERHYRKRHKDEEFHILCCGYRLTTQSLLVDHLNRHTHPRKHKCKFCNACFTMQHVMEYHMRVDHKKNSKDSSNDNTADNVEDAHAEVLTIKESDDFISRWLPSLECHVCKEEFKSYSSLSEHFDMHHVEQQSYVTCCDHRFFTRSKLQRHIDGHINSKAFKCQLCGKRYTRNERLEFHMAKQHYGTISSVTSYCEDQPSPGTETQKILTKRKSLKDLDRTIAQWKPKLECRVCHKTYTTFTLLSRHYRDTHPAEQCYISCCGCKFAGRYDIVEHIKYHRDPNAFKCTQCGRCFNRNRGLILHMRTHRN</sequence>
<dbReference type="Gene3D" id="3.30.160.60">
    <property type="entry name" value="Classic Zinc Finger"/>
    <property type="match status" value="5"/>
</dbReference>
<keyword evidence="1" id="KW-0479">Metal-binding</keyword>
<dbReference type="PROSITE" id="PS50157">
    <property type="entry name" value="ZINC_FINGER_C2H2_2"/>
    <property type="match status" value="8"/>
</dbReference>
<evidence type="ECO:0000259" key="8">
    <source>
        <dbReference type="PROSITE" id="PS50157"/>
    </source>
</evidence>
<keyword evidence="4" id="KW-0862">Zinc</keyword>
<dbReference type="Pfam" id="PF00096">
    <property type="entry name" value="zf-C2H2"/>
    <property type="match status" value="1"/>
</dbReference>
<evidence type="ECO:0000256" key="4">
    <source>
        <dbReference type="ARBA" id="ARBA00022833"/>
    </source>
</evidence>
<proteinExistence type="predicted"/>
<dbReference type="GeneID" id="101899986"/>
<accession>A0ABM3UVX4</accession>
<keyword evidence="3 6" id="KW-0863">Zinc-finger</keyword>
<dbReference type="PANTHER" id="PTHR24393:SF34">
    <property type="entry name" value="PR_SET DOMAIN 13"/>
    <property type="match status" value="1"/>
</dbReference>
<dbReference type="InterPro" id="IPR036236">
    <property type="entry name" value="Znf_C2H2_sf"/>
</dbReference>
<keyword evidence="2" id="KW-0677">Repeat</keyword>
<name>A0ABM3UVX4_MUSDO</name>
<evidence type="ECO:0000256" key="6">
    <source>
        <dbReference type="PROSITE-ProRule" id="PRU00042"/>
    </source>
</evidence>
<gene>
    <name evidence="10" type="primary">LOC101899986</name>
</gene>
<protein>
    <submittedName>
        <fullName evidence="10">Zinc finger protein 808-like</fullName>
    </submittedName>
</protein>
<evidence type="ECO:0000256" key="5">
    <source>
        <dbReference type="ARBA" id="ARBA00023242"/>
    </source>
</evidence>
<feature type="domain" description="C2H2-type" evidence="8">
    <location>
        <begin position="1235"/>
        <end position="1259"/>
    </location>
</feature>
<dbReference type="SUPFAM" id="SSF57667">
    <property type="entry name" value="beta-beta-alpha zinc fingers"/>
    <property type="match status" value="4"/>
</dbReference>
<evidence type="ECO:0000256" key="7">
    <source>
        <dbReference type="SAM" id="MobiDB-lite"/>
    </source>
</evidence>
<keyword evidence="9" id="KW-1185">Reference proteome</keyword>
<organism evidence="9 10">
    <name type="scientific">Musca domestica</name>
    <name type="common">House fly</name>
    <dbReference type="NCBI Taxonomy" id="7370"/>
    <lineage>
        <taxon>Eukaryota</taxon>
        <taxon>Metazoa</taxon>
        <taxon>Ecdysozoa</taxon>
        <taxon>Arthropoda</taxon>
        <taxon>Hexapoda</taxon>
        <taxon>Insecta</taxon>
        <taxon>Pterygota</taxon>
        <taxon>Neoptera</taxon>
        <taxon>Endopterygota</taxon>
        <taxon>Diptera</taxon>
        <taxon>Brachycera</taxon>
        <taxon>Muscomorpha</taxon>
        <taxon>Muscoidea</taxon>
        <taxon>Muscidae</taxon>
        <taxon>Musca</taxon>
    </lineage>
</organism>
<evidence type="ECO:0000313" key="9">
    <source>
        <dbReference type="Proteomes" id="UP001652621"/>
    </source>
</evidence>
<feature type="compositionally biased region" description="Basic and acidic residues" evidence="7">
    <location>
        <begin position="722"/>
        <end position="731"/>
    </location>
</feature>
<feature type="domain" description="C2H2-type" evidence="8">
    <location>
        <begin position="844"/>
        <end position="871"/>
    </location>
</feature>